<dbReference type="Pfam" id="PF02566">
    <property type="entry name" value="OsmC"/>
    <property type="match status" value="1"/>
</dbReference>
<keyword evidence="3" id="KW-1185">Reference proteome</keyword>
<feature type="region of interest" description="Disordered" evidence="1">
    <location>
        <begin position="1"/>
        <end position="38"/>
    </location>
</feature>
<dbReference type="InterPro" id="IPR003718">
    <property type="entry name" value="OsmC/Ohr_fam"/>
</dbReference>
<feature type="compositionally biased region" description="Polar residues" evidence="1">
    <location>
        <begin position="17"/>
        <end position="38"/>
    </location>
</feature>
<reference evidence="2 3" key="1">
    <citation type="submission" date="2016-10" db="EMBL/GenBank/DDBJ databases">
        <authorList>
            <person name="de Groot N.N."/>
        </authorList>
    </citation>
    <scope>NUCLEOTIDE SEQUENCE [LARGE SCALE GENOMIC DNA]</scope>
    <source>
        <strain evidence="2 3">DSM 21800</strain>
    </source>
</reference>
<proteinExistence type="predicted"/>
<dbReference type="Gene3D" id="3.30.300.20">
    <property type="match status" value="1"/>
</dbReference>
<dbReference type="InterPro" id="IPR036102">
    <property type="entry name" value="OsmC/Ohrsf"/>
</dbReference>
<sequence>MTNPAPAPTGGSDQDRNTAGQSSNLRSVTIERTSKGSYTAINERGGTISVGSGGEEFTPVELLLAAIAACSAIDVDFITGKRSEPTTFSATASGNKIADEQGNRLTDLLLDFDVSFPDDEGGRKAEEVLRRSIKQSHDRLCTVGRTVEVGTPIADSLRGEPVTGA</sequence>
<dbReference type="EMBL" id="LT629772">
    <property type="protein sequence ID" value="SDS73137.1"/>
    <property type="molecule type" value="Genomic_DNA"/>
</dbReference>
<evidence type="ECO:0000313" key="3">
    <source>
        <dbReference type="Proteomes" id="UP000199103"/>
    </source>
</evidence>
<organism evidence="2 3">
    <name type="scientific">Microlunatus soli</name>
    <dbReference type="NCBI Taxonomy" id="630515"/>
    <lineage>
        <taxon>Bacteria</taxon>
        <taxon>Bacillati</taxon>
        <taxon>Actinomycetota</taxon>
        <taxon>Actinomycetes</taxon>
        <taxon>Propionibacteriales</taxon>
        <taxon>Propionibacteriaceae</taxon>
        <taxon>Microlunatus</taxon>
    </lineage>
</organism>
<evidence type="ECO:0000313" key="2">
    <source>
        <dbReference type="EMBL" id="SDS73137.1"/>
    </source>
</evidence>
<accession>A0A1H1UKT6</accession>
<dbReference type="AlphaFoldDB" id="A0A1H1UKT6"/>
<dbReference type="SUPFAM" id="SSF82784">
    <property type="entry name" value="OsmC-like"/>
    <property type="match status" value="1"/>
</dbReference>
<dbReference type="STRING" id="630515.SAMN04489812_2835"/>
<dbReference type="RefSeq" id="WP_091525749.1">
    <property type="nucleotide sequence ID" value="NZ_LT629772.1"/>
</dbReference>
<evidence type="ECO:0000256" key="1">
    <source>
        <dbReference type="SAM" id="MobiDB-lite"/>
    </source>
</evidence>
<name>A0A1H1UKT6_9ACTN</name>
<dbReference type="Proteomes" id="UP000199103">
    <property type="component" value="Chromosome I"/>
</dbReference>
<gene>
    <name evidence="2" type="ORF">SAMN04489812_2835</name>
</gene>
<dbReference type="InterPro" id="IPR015946">
    <property type="entry name" value="KH_dom-like_a/b"/>
</dbReference>
<protein>
    <submittedName>
        <fullName evidence="2">Uncharacterized OsmC-related protein</fullName>
    </submittedName>
</protein>
<dbReference type="OrthoDB" id="4864805at2"/>